<accession>A0ABW4VG08</accession>
<dbReference type="RefSeq" id="WP_377200257.1">
    <property type="nucleotide sequence ID" value="NZ_JBHUHF010000001.1"/>
</dbReference>
<sequence>MFDAQEVTNFVVAAATVAAAVFAGRQVRELVRQQRQAEQLETRAVSVMWQAKSAPHKPDGADGTRTIRATFDADVRIEKTMSATVAFDDMHGRSQVTTWPRSRSQQVAAAAH</sequence>
<comment type="caution">
    <text evidence="2">The sequence shown here is derived from an EMBL/GenBank/DDBJ whole genome shotgun (WGS) entry which is preliminary data.</text>
</comment>
<reference evidence="3" key="1">
    <citation type="journal article" date="2019" name="Int. J. Syst. Evol. Microbiol.">
        <title>The Global Catalogue of Microorganisms (GCM) 10K type strain sequencing project: providing services to taxonomists for standard genome sequencing and annotation.</title>
        <authorList>
            <consortium name="The Broad Institute Genomics Platform"/>
            <consortium name="The Broad Institute Genome Sequencing Center for Infectious Disease"/>
            <person name="Wu L."/>
            <person name="Ma J."/>
        </authorList>
    </citation>
    <scope>NUCLEOTIDE SEQUENCE [LARGE SCALE GENOMIC DNA]</scope>
    <source>
        <strain evidence="3">CCM 7043</strain>
    </source>
</reference>
<evidence type="ECO:0008006" key="4">
    <source>
        <dbReference type="Google" id="ProtNLM"/>
    </source>
</evidence>
<dbReference type="Proteomes" id="UP001597338">
    <property type="component" value="Unassembled WGS sequence"/>
</dbReference>
<name>A0ABW4VG08_9MICO</name>
<keyword evidence="3" id="KW-1185">Reference proteome</keyword>
<proteinExistence type="predicted"/>
<gene>
    <name evidence="2" type="ORF">ACFSL2_24060</name>
</gene>
<organism evidence="2 3">
    <name type="scientific">Promicromonospora aerolata</name>
    <dbReference type="NCBI Taxonomy" id="195749"/>
    <lineage>
        <taxon>Bacteria</taxon>
        <taxon>Bacillati</taxon>
        <taxon>Actinomycetota</taxon>
        <taxon>Actinomycetes</taxon>
        <taxon>Micrococcales</taxon>
        <taxon>Promicromonosporaceae</taxon>
        <taxon>Promicromonospora</taxon>
    </lineage>
</organism>
<evidence type="ECO:0000313" key="3">
    <source>
        <dbReference type="Proteomes" id="UP001597338"/>
    </source>
</evidence>
<evidence type="ECO:0000313" key="2">
    <source>
        <dbReference type="EMBL" id="MFD2028583.1"/>
    </source>
</evidence>
<protein>
    <recommendedName>
        <fullName evidence="4">Secreted protein</fullName>
    </recommendedName>
</protein>
<feature type="compositionally biased region" description="Polar residues" evidence="1">
    <location>
        <begin position="94"/>
        <end position="112"/>
    </location>
</feature>
<evidence type="ECO:0000256" key="1">
    <source>
        <dbReference type="SAM" id="MobiDB-lite"/>
    </source>
</evidence>
<feature type="region of interest" description="Disordered" evidence="1">
    <location>
        <begin position="91"/>
        <end position="112"/>
    </location>
</feature>
<dbReference type="EMBL" id="JBHUHF010000001">
    <property type="protein sequence ID" value="MFD2028583.1"/>
    <property type="molecule type" value="Genomic_DNA"/>
</dbReference>